<evidence type="ECO:0000256" key="2">
    <source>
        <dbReference type="ARBA" id="ARBA00006868"/>
    </source>
</evidence>
<proteinExistence type="inferred from homology"/>
<dbReference type="GO" id="GO:0045116">
    <property type="term" value="P:protein neddylation"/>
    <property type="evidence" value="ECO:0007669"/>
    <property type="project" value="UniProtKB-UniRule"/>
</dbReference>
<protein>
    <recommendedName>
        <fullName evidence="4">NEDD8-activating enzyme E1 regulatory subunit</fullName>
    </recommendedName>
</protein>
<dbReference type="OrthoDB" id="1708823at2759"/>
<dbReference type="PANTHER" id="PTHR10953">
    <property type="entry name" value="UBIQUITIN-ACTIVATING ENZYME E1"/>
    <property type="match status" value="1"/>
</dbReference>
<accession>A0A6A6VKT6</accession>
<comment type="similarity">
    <text evidence="2 4">Belongs to the ubiquitin-activating E1 family. ULA1 subfamily.</text>
</comment>
<sequence>MATHTHKKRKVEPIQYQMAADLPAPVQGPTAKEKKYDRQLRLWGATGQTALENSHVLLINSGSGAVGVETLKNLILPGIGDFTIQESTVVTEEHLGVNFFLEEEDVGRYRAERTCALLNELNPDVRGHAITEPIETFLSSPDALKPYTLILVTAPIRPEHLSKIAAHAASALVPLFYIHSVGYYSHFSLQLPPVYPIVDTHPSPESTTDLRLLRPWPELLQFAEAQTQGLESMAADDHGHIPYIAIILHFLEVWKKEHDGQAPRNYKEKSAFRDMVSAAARRDTPEGGEENFDEAVAAVLKSLNPPEPSSAVKELFKEPECKDVKRESASFWIIANAVAHFYAKHGVIPVPGSVPDMKARSADYIELQNIYKMKARNDVAKVLQSVRDLEQSLQRETKIEEKDVEAFCKNAAHIRLVRGRPIHVVQAGQTIQWGDRAKALAQSVTFEDSLLPLHIAFLAYDSFTSSHGNDGFAWSTDPKSDNQEMSVIANKILDDLIQEAGITVEEEEDSSVKRTLGFHVHELCRAGGGELINIASLTAGLVSQEAIKVITEQYIPVDNTCLFDGVRSKTEVVRV</sequence>
<dbReference type="InterPro" id="IPR030667">
    <property type="entry name" value="APP-BP1"/>
</dbReference>
<keyword evidence="3 4" id="KW-0833">Ubl conjugation pathway</keyword>
<evidence type="ECO:0000259" key="5">
    <source>
        <dbReference type="Pfam" id="PF00899"/>
    </source>
</evidence>
<dbReference type="InterPro" id="IPR045886">
    <property type="entry name" value="ThiF/MoeB/HesA"/>
</dbReference>
<dbReference type="Pfam" id="PF00899">
    <property type="entry name" value="ThiF"/>
    <property type="match status" value="1"/>
</dbReference>
<comment type="pathway">
    <text evidence="1 4">Protein modification; protein neddylation.</text>
</comment>
<evidence type="ECO:0000256" key="3">
    <source>
        <dbReference type="ARBA" id="ARBA00022786"/>
    </source>
</evidence>
<dbReference type="Proteomes" id="UP000799440">
    <property type="component" value="Unassembled WGS sequence"/>
</dbReference>
<feature type="domain" description="THIF-type NAD/FAD binding fold" evidence="5">
    <location>
        <begin position="36"/>
        <end position="567"/>
    </location>
</feature>
<dbReference type="EMBL" id="MU006564">
    <property type="protein sequence ID" value="KAF2750160.1"/>
    <property type="molecule type" value="Genomic_DNA"/>
</dbReference>
<gene>
    <name evidence="6" type="ORF">M011DRAFT_464942</name>
</gene>
<evidence type="ECO:0000313" key="7">
    <source>
        <dbReference type="Proteomes" id="UP000799440"/>
    </source>
</evidence>
<dbReference type="PIRSF" id="PIRSF039099">
    <property type="entry name" value="APP-BP1"/>
    <property type="match status" value="1"/>
</dbReference>
<evidence type="ECO:0000256" key="4">
    <source>
        <dbReference type="PIRNR" id="PIRNR039099"/>
    </source>
</evidence>
<dbReference type="SUPFAM" id="SSF69572">
    <property type="entry name" value="Activating enzymes of the ubiquitin-like proteins"/>
    <property type="match status" value="1"/>
</dbReference>
<dbReference type="PANTHER" id="PTHR10953:SF29">
    <property type="entry name" value="NEDD8-ACTIVATING ENZYME E1 REGULATORY SUBUNIT"/>
    <property type="match status" value="1"/>
</dbReference>
<keyword evidence="7" id="KW-1185">Reference proteome</keyword>
<dbReference type="UniPathway" id="UPA00885"/>
<dbReference type="Gene3D" id="3.40.50.720">
    <property type="entry name" value="NAD(P)-binding Rossmann-like Domain"/>
    <property type="match status" value="2"/>
</dbReference>
<reference evidence="6" key="1">
    <citation type="journal article" date="2020" name="Stud. Mycol.">
        <title>101 Dothideomycetes genomes: a test case for predicting lifestyles and emergence of pathogens.</title>
        <authorList>
            <person name="Haridas S."/>
            <person name="Albert R."/>
            <person name="Binder M."/>
            <person name="Bloem J."/>
            <person name="Labutti K."/>
            <person name="Salamov A."/>
            <person name="Andreopoulos B."/>
            <person name="Baker S."/>
            <person name="Barry K."/>
            <person name="Bills G."/>
            <person name="Bluhm B."/>
            <person name="Cannon C."/>
            <person name="Castanera R."/>
            <person name="Culley D."/>
            <person name="Daum C."/>
            <person name="Ezra D."/>
            <person name="Gonzalez J."/>
            <person name="Henrissat B."/>
            <person name="Kuo A."/>
            <person name="Liang C."/>
            <person name="Lipzen A."/>
            <person name="Lutzoni F."/>
            <person name="Magnuson J."/>
            <person name="Mondo S."/>
            <person name="Nolan M."/>
            <person name="Ohm R."/>
            <person name="Pangilinan J."/>
            <person name="Park H.-J."/>
            <person name="Ramirez L."/>
            <person name="Alfaro M."/>
            <person name="Sun H."/>
            <person name="Tritt A."/>
            <person name="Yoshinaga Y."/>
            <person name="Zwiers L.-H."/>
            <person name="Turgeon B."/>
            <person name="Goodwin S."/>
            <person name="Spatafora J."/>
            <person name="Crous P."/>
            <person name="Grigoriev I."/>
        </authorList>
    </citation>
    <scope>NUCLEOTIDE SEQUENCE</scope>
    <source>
        <strain evidence="6">CBS 119925</strain>
    </source>
</reference>
<dbReference type="InterPro" id="IPR035985">
    <property type="entry name" value="Ubiquitin-activating_enz"/>
</dbReference>
<dbReference type="AlphaFoldDB" id="A0A6A6VKT6"/>
<evidence type="ECO:0000313" key="6">
    <source>
        <dbReference type="EMBL" id="KAF2750160.1"/>
    </source>
</evidence>
<dbReference type="InterPro" id="IPR000594">
    <property type="entry name" value="ThiF_NAD_FAD-bd"/>
</dbReference>
<comment type="function">
    <text evidence="4">Regulatory subunit of the dimeric UBA3-ULA1 E1 enzyme.</text>
</comment>
<organism evidence="6 7">
    <name type="scientific">Sporormia fimetaria CBS 119925</name>
    <dbReference type="NCBI Taxonomy" id="1340428"/>
    <lineage>
        <taxon>Eukaryota</taxon>
        <taxon>Fungi</taxon>
        <taxon>Dikarya</taxon>
        <taxon>Ascomycota</taxon>
        <taxon>Pezizomycotina</taxon>
        <taxon>Dothideomycetes</taxon>
        <taxon>Pleosporomycetidae</taxon>
        <taxon>Pleosporales</taxon>
        <taxon>Sporormiaceae</taxon>
        <taxon>Sporormia</taxon>
    </lineage>
</organism>
<dbReference type="GO" id="GO:0019781">
    <property type="term" value="F:NEDD8 activating enzyme activity"/>
    <property type="evidence" value="ECO:0007669"/>
    <property type="project" value="UniProtKB-UniRule"/>
</dbReference>
<dbReference type="GO" id="GO:0005737">
    <property type="term" value="C:cytoplasm"/>
    <property type="evidence" value="ECO:0007669"/>
    <property type="project" value="TreeGrafter"/>
</dbReference>
<name>A0A6A6VKT6_9PLEO</name>
<evidence type="ECO:0000256" key="1">
    <source>
        <dbReference type="ARBA" id="ARBA00005032"/>
    </source>
</evidence>